<evidence type="ECO:0000313" key="6">
    <source>
        <dbReference type="Proteomes" id="UP001231370"/>
    </source>
</evidence>
<feature type="repeat" description="TPR" evidence="3">
    <location>
        <begin position="153"/>
        <end position="186"/>
    </location>
</feature>
<evidence type="ECO:0000256" key="4">
    <source>
        <dbReference type="SAM" id="MobiDB-lite"/>
    </source>
</evidence>
<dbReference type="PANTHER" id="PTHR44943">
    <property type="entry name" value="CELLULOSE SYNTHASE OPERON PROTEIN C"/>
    <property type="match status" value="1"/>
</dbReference>
<dbReference type="PANTHER" id="PTHR44943:SF10">
    <property type="match status" value="1"/>
</dbReference>
<evidence type="ECO:0000256" key="3">
    <source>
        <dbReference type="PROSITE-ProRule" id="PRU00339"/>
    </source>
</evidence>
<reference evidence="5 6" key="1">
    <citation type="submission" date="2023-01" db="EMBL/GenBank/DDBJ databases">
        <title>Novel diversity within Roseofilum (Cyanobacteria; Desertifilaceae) from marine benthic mats with descriptions of four novel species.</title>
        <authorList>
            <person name="Wang Y."/>
            <person name="Berthold D.E."/>
            <person name="Hu J."/>
            <person name="Lefler F.W."/>
            <person name="Laughinghouse H.D. IV."/>
        </authorList>
    </citation>
    <scope>NUCLEOTIDE SEQUENCE [LARGE SCALE GENOMIC DNA]</scope>
    <source>
        <strain evidence="5 6">BLCC-M91</strain>
    </source>
</reference>
<evidence type="ECO:0000256" key="2">
    <source>
        <dbReference type="ARBA" id="ARBA00022803"/>
    </source>
</evidence>
<keyword evidence="6" id="KW-1185">Reference proteome</keyword>
<dbReference type="EMBL" id="JAQPOK010000005">
    <property type="protein sequence ID" value="MDJ1177439.1"/>
    <property type="molecule type" value="Genomic_DNA"/>
</dbReference>
<comment type="caution">
    <text evidence="5">The sequence shown here is derived from an EMBL/GenBank/DDBJ whole genome shotgun (WGS) entry which is preliminary data.</text>
</comment>
<dbReference type="InterPro" id="IPR019734">
    <property type="entry name" value="TPR_rpt"/>
</dbReference>
<dbReference type="SUPFAM" id="SSF48452">
    <property type="entry name" value="TPR-like"/>
    <property type="match status" value="1"/>
</dbReference>
<dbReference type="InterPro" id="IPR011990">
    <property type="entry name" value="TPR-like_helical_dom_sf"/>
</dbReference>
<keyword evidence="1" id="KW-0677">Repeat</keyword>
<dbReference type="Pfam" id="PF13174">
    <property type="entry name" value="TPR_6"/>
    <property type="match status" value="1"/>
</dbReference>
<name>A0ABT7BFS0_9CYAN</name>
<proteinExistence type="predicted"/>
<dbReference type="Gene3D" id="1.25.40.10">
    <property type="entry name" value="Tetratricopeptide repeat domain"/>
    <property type="match status" value="1"/>
</dbReference>
<sequence>MHSQRVSSVAVISQPSGMEAEVCLVLEKKPTRIKQKLKTLYQYIENYPSGWKKRLKLADLLYKTGDWQPAIEQYRQVMERQPQVIEVYLRLGKILQLMAQPVEAARVYEQALSHIRYEPTQAHIRGLIAVCNWDLEAAVGFFESAASLEPENPSHWLALGRVQMARKDAAAALEVYERILARYPDNIVAAGDRFDALMALGHVEEAQEQLNRLMELAPNDVRVQRRQEEQGWSTDRTNAYSASRGNG</sequence>
<organism evidence="5 6">
    <name type="scientific">Roseofilum halophilum BLCC-M91</name>
    <dbReference type="NCBI Taxonomy" id="3022259"/>
    <lineage>
        <taxon>Bacteria</taxon>
        <taxon>Bacillati</taxon>
        <taxon>Cyanobacteriota</taxon>
        <taxon>Cyanophyceae</taxon>
        <taxon>Desertifilales</taxon>
        <taxon>Desertifilaceae</taxon>
        <taxon>Roseofilum</taxon>
        <taxon>Roseofilum halophilum</taxon>
    </lineage>
</organism>
<feature type="region of interest" description="Disordered" evidence="4">
    <location>
        <begin position="224"/>
        <end position="247"/>
    </location>
</feature>
<feature type="repeat" description="TPR" evidence="3">
    <location>
        <begin position="51"/>
        <end position="84"/>
    </location>
</feature>
<dbReference type="RefSeq" id="WP_283760769.1">
    <property type="nucleotide sequence ID" value="NZ_JAQPOK010000005.1"/>
</dbReference>
<dbReference type="SMART" id="SM00028">
    <property type="entry name" value="TPR"/>
    <property type="match status" value="4"/>
</dbReference>
<accession>A0ABT7BFS0</accession>
<protein>
    <submittedName>
        <fullName evidence="5">Tetratricopeptide repeat protein</fullName>
    </submittedName>
</protein>
<evidence type="ECO:0000256" key="1">
    <source>
        <dbReference type="ARBA" id="ARBA00022737"/>
    </source>
</evidence>
<keyword evidence="2 3" id="KW-0802">TPR repeat</keyword>
<dbReference type="Pfam" id="PF13176">
    <property type="entry name" value="TPR_7"/>
    <property type="match status" value="1"/>
</dbReference>
<evidence type="ECO:0000313" key="5">
    <source>
        <dbReference type="EMBL" id="MDJ1177439.1"/>
    </source>
</evidence>
<gene>
    <name evidence="5" type="ORF">PJF56_01045</name>
</gene>
<dbReference type="Proteomes" id="UP001231370">
    <property type="component" value="Unassembled WGS sequence"/>
</dbReference>
<dbReference type="InterPro" id="IPR051685">
    <property type="entry name" value="Ycf3/AcsC/BcsC/TPR_MFPF"/>
</dbReference>
<dbReference type="PROSITE" id="PS50005">
    <property type="entry name" value="TPR"/>
    <property type="match status" value="2"/>
</dbReference>
<dbReference type="Pfam" id="PF14559">
    <property type="entry name" value="TPR_19"/>
    <property type="match status" value="1"/>
</dbReference>
<feature type="compositionally biased region" description="Polar residues" evidence="4">
    <location>
        <begin position="230"/>
        <end position="247"/>
    </location>
</feature>